<gene>
    <name evidence="1" type="ORF">MGU_07665</name>
</gene>
<reference evidence="1 2" key="1">
    <citation type="journal article" date="2014" name="Proc. Natl. Acad. Sci. U.S.A.">
        <title>Trajectory and genomic determinants of fungal-pathogen speciation and host adaptation.</title>
        <authorList>
            <person name="Hu X."/>
            <person name="Xiao G."/>
            <person name="Zheng P."/>
            <person name="Shang Y."/>
            <person name="Su Y."/>
            <person name="Zhang X."/>
            <person name="Liu X."/>
            <person name="Zhan S."/>
            <person name="St Leger R.J."/>
            <person name="Wang C."/>
        </authorList>
    </citation>
    <scope>NUCLEOTIDE SEQUENCE [LARGE SCALE GENOMIC DNA]</scope>
    <source>
        <strain evidence="1 2">ARSEF 977</strain>
    </source>
</reference>
<comment type="caution">
    <text evidence="1">The sequence shown here is derived from an EMBL/GenBank/DDBJ whole genome shotgun (WGS) entry which is preliminary data.</text>
</comment>
<accession>A0A0B4GDQ8</accession>
<name>A0A0B4GDQ8_METGA</name>
<evidence type="ECO:0000313" key="2">
    <source>
        <dbReference type="Proteomes" id="UP000031192"/>
    </source>
</evidence>
<dbReference type="EMBL" id="AZNH01000034">
    <property type="protein sequence ID" value="KID85055.1"/>
    <property type="molecule type" value="Genomic_DNA"/>
</dbReference>
<evidence type="ECO:0000313" key="1">
    <source>
        <dbReference type="EMBL" id="KID85055.1"/>
    </source>
</evidence>
<proteinExistence type="predicted"/>
<protein>
    <submittedName>
        <fullName evidence="1">Uncharacterized protein</fullName>
    </submittedName>
</protein>
<dbReference type="HOGENOM" id="CLU_877393_0_0_1"/>
<dbReference type="AlphaFoldDB" id="A0A0B4GDQ8"/>
<sequence length="268" mass="30925">MDCPITCPKVELNKDILPKLRSFVGWVHLGLFQEASSCFEEFLRGHEHHFCVFMEYAEMLLMQGSYSTFATTVDKFQRESLPHCQDTDRVDLEHLLGLMKALAGTRLHGITQEKLNEALKFWDYMESTYSVNSRRGVNIIQVHAIEMEALMFQSIVLSTLSAEAAMEGFMRNDLFATMVDQNEAEKMAQRRVVLDLATSNKICEYLLDTHPRLLPLAEAYLDVSKFFKEMLSRKSKLVAIDRGRPLLRVNELEELVNQRRSNHRSNSQ</sequence>
<dbReference type="OrthoDB" id="4937475at2759"/>
<keyword evidence="2" id="KW-1185">Reference proteome</keyword>
<dbReference type="Proteomes" id="UP000031192">
    <property type="component" value="Unassembled WGS sequence"/>
</dbReference>
<organism evidence="1 2">
    <name type="scientific">Metarhizium guizhouense (strain ARSEF 977)</name>
    <dbReference type="NCBI Taxonomy" id="1276136"/>
    <lineage>
        <taxon>Eukaryota</taxon>
        <taxon>Fungi</taxon>
        <taxon>Dikarya</taxon>
        <taxon>Ascomycota</taxon>
        <taxon>Pezizomycotina</taxon>
        <taxon>Sordariomycetes</taxon>
        <taxon>Hypocreomycetidae</taxon>
        <taxon>Hypocreales</taxon>
        <taxon>Clavicipitaceae</taxon>
        <taxon>Metarhizium</taxon>
    </lineage>
</organism>